<dbReference type="RefSeq" id="WP_167235752.1">
    <property type="nucleotide sequence ID" value="NZ_WHJF01000007.1"/>
</dbReference>
<dbReference type="Pfam" id="PF01510">
    <property type="entry name" value="Amidase_2"/>
    <property type="match status" value="1"/>
</dbReference>
<protein>
    <recommendedName>
        <fullName evidence="2">N-acetylmuramoyl-L-alanine amidase</fullName>
        <ecNumber evidence="2">3.5.1.28</ecNumber>
    </recommendedName>
</protein>
<evidence type="ECO:0000256" key="4">
    <source>
        <dbReference type="ARBA" id="ARBA00023316"/>
    </source>
</evidence>
<evidence type="ECO:0000313" key="7">
    <source>
        <dbReference type="Proteomes" id="UP000610594"/>
    </source>
</evidence>
<proteinExistence type="predicted"/>
<dbReference type="EMBL" id="WHJF01000007">
    <property type="protein sequence ID" value="NHZ61498.1"/>
    <property type="molecule type" value="Genomic_DNA"/>
</dbReference>
<evidence type="ECO:0000259" key="5">
    <source>
        <dbReference type="Pfam" id="PF01510"/>
    </source>
</evidence>
<dbReference type="CDD" id="cd06583">
    <property type="entry name" value="PGRP"/>
    <property type="match status" value="1"/>
</dbReference>
<keyword evidence="4" id="KW-0961">Cell wall biogenesis/degradation</keyword>
<gene>
    <name evidence="6" type="ORF">F1735_04135</name>
</gene>
<evidence type="ECO:0000256" key="2">
    <source>
        <dbReference type="ARBA" id="ARBA00011901"/>
    </source>
</evidence>
<dbReference type="Gene3D" id="3.40.80.10">
    <property type="entry name" value="Peptidoglycan recognition protein-like"/>
    <property type="match status" value="1"/>
</dbReference>
<dbReference type="InterPro" id="IPR051206">
    <property type="entry name" value="NAMLAA_amidase_2"/>
</dbReference>
<dbReference type="Proteomes" id="UP000610594">
    <property type="component" value="Unassembled WGS sequence"/>
</dbReference>
<organism evidence="6 7">
    <name type="scientific">Massilia genomosp. 1</name>
    <dbReference type="NCBI Taxonomy" id="2609280"/>
    <lineage>
        <taxon>Bacteria</taxon>
        <taxon>Pseudomonadati</taxon>
        <taxon>Pseudomonadota</taxon>
        <taxon>Betaproteobacteria</taxon>
        <taxon>Burkholderiales</taxon>
        <taxon>Oxalobacteraceae</taxon>
        <taxon>Telluria group</taxon>
        <taxon>Massilia</taxon>
    </lineage>
</organism>
<sequence>MLNVDSQGYIVNGRVTRTPRPVIEHGVLTKVNGIIVHQTGGSTGASSLSSYTLPNANGAHFLIDKDGSIYQCASLKKQTWHVGKLKARCVAEHRCSPTEFKYSPSAENKRELAKKVPERYPSNQDSVGIEIVGALATKDVYEAVNEAQNASLKWLVAELSATLGVPMTEVFRHPDVSRKNMTEASTASW</sequence>
<feature type="domain" description="N-acetylmuramoyl-L-alanine amidase" evidence="5">
    <location>
        <begin position="30"/>
        <end position="179"/>
    </location>
</feature>
<comment type="catalytic activity">
    <reaction evidence="1">
        <text>Hydrolyzes the link between N-acetylmuramoyl residues and L-amino acid residues in certain cell-wall glycopeptides.</text>
        <dbReference type="EC" id="3.5.1.28"/>
    </reaction>
</comment>
<evidence type="ECO:0000256" key="3">
    <source>
        <dbReference type="ARBA" id="ARBA00022801"/>
    </source>
</evidence>
<dbReference type="InterPro" id="IPR036505">
    <property type="entry name" value="Amidase/PGRP_sf"/>
</dbReference>
<name>A0ABX0MLW3_9BURK</name>
<keyword evidence="3" id="KW-0378">Hydrolase</keyword>
<comment type="caution">
    <text evidence="6">The sequence shown here is derived from an EMBL/GenBank/DDBJ whole genome shotgun (WGS) entry which is preliminary data.</text>
</comment>
<dbReference type="SUPFAM" id="SSF55846">
    <property type="entry name" value="N-acetylmuramoyl-L-alanine amidase-like"/>
    <property type="match status" value="1"/>
</dbReference>
<dbReference type="PANTHER" id="PTHR30417:SF1">
    <property type="entry name" value="N-ACETYLMURAMOYL-L-ALANINE AMIDASE AMID"/>
    <property type="match status" value="1"/>
</dbReference>
<keyword evidence="7" id="KW-1185">Reference proteome</keyword>
<evidence type="ECO:0000313" key="6">
    <source>
        <dbReference type="EMBL" id="NHZ61498.1"/>
    </source>
</evidence>
<dbReference type="EC" id="3.5.1.28" evidence="2"/>
<reference evidence="6 7" key="1">
    <citation type="submission" date="2019-10" db="EMBL/GenBank/DDBJ databases">
        <title>Taxonomy of Antarctic Massilia spp.: description of Massilia rubra sp. nov., Massilia aquatica sp. nov., Massilia mucilaginosa sp. nov., Massilia frigida sp. nov. isolated from streams, lakes and regoliths.</title>
        <authorList>
            <person name="Holochova P."/>
            <person name="Sedlacek I."/>
            <person name="Kralova S."/>
            <person name="Maslanova I."/>
            <person name="Busse H.-J."/>
            <person name="Stankova E."/>
            <person name="Vrbovska V."/>
            <person name="Kovarovic V."/>
            <person name="Bartak M."/>
            <person name="Svec P."/>
            <person name="Pantucek R."/>
        </authorList>
    </citation>
    <scope>NUCLEOTIDE SEQUENCE [LARGE SCALE GENOMIC DNA]</scope>
    <source>
        <strain evidence="6 7">CCM 8694</strain>
    </source>
</reference>
<evidence type="ECO:0000256" key="1">
    <source>
        <dbReference type="ARBA" id="ARBA00001561"/>
    </source>
</evidence>
<dbReference type="PANTHER" id="PTHR30417">
    <property type="entry name" value="N-ACETYLMURAMOYL-L-ALANINE AMIDASE AMID"/>
    <property type="match status" value="1"/>
</dbReference>
<dbReference type="InterPro" id="IPR002502">
    <property type="entry name" value="Amidase_domain"/>
</dbReference>
<accession>A0ABX0MLW3</accession>